<dbReference type="InterPro" id="IPR013087">
    <property type="entry name" value="Znf_C2H2_type"/>
</dbReference>
<dbReference type="SMART" id="SM00355">
    <property type="entry name" value="ZnF_C2H2"/>
    <property type="match status" value="5"/>
</dbReference>
<evidence type="ECO:0000313" key="8">
    <source>
        <dbReference type="EMBL" id="KAK7582136.1"/>
    </source>
</evidence>
<gene>
    <name evidence="8" type="ORF">V9T40_013581</name>
</gene>
<sequence>MDMRDPQKGLTLSKRFSQYTFLLLIILLVEVAVGLLALLYQKQGPEELELNLNATFAQNYEIDQKQTEAIDYIQKRGNQTEFENSDLEDAFVLDIVEVFEDDVSDSSNLSYTICQKDPLADCDPVGKSSNHALSEVNHRKRRDNFSKNTDEIVKCGSEFRKRSTLENHSKKMHKKSNQELRENACYICEKGFSQNYNLKVHLNTIHKITDFTPKKEKPFICSVCEKQFRRKHTLKIHSTSIHGLELEPKKEKKFKCLTCGKKFLTEEEIRDHVKMCSHKQALQMLKSERIKNKVIQQTVVCALCKLTLHKVADMRRHYQNDHHLDMSFACLIFPCEEEFLAWKYEEETNARCSFSRYRSYKIQKSKYVDFFCSRSGFYKDKNHGLRGRRFIGSKKINACCPAQIKVKYLNDEITVKYLRTHVGHDNKLCYMNLTKMERELIIEELRKGIAPQKILEKIKHPLPTSEDERRKIHLLTVQDIRNIAVTNGIKYKKGRYREEKAVDNVSTWVEKHPDSVLYYKAREQLDEAFPSLKKEDFILIIMTEKQRIKLENLGNNVILVDSTNRSEKNDYILTTLMVLDCNDESFPCCFMFSSRINDEFLNIFYESIRKNIFISVHSSKETLKTKTFISGMQDYYYSSWIEVFPVPEFRLFCHWHVLKNWRDNLNKITLNNAAINAGTVGTDDLRKLKNEVYKFLKFDLMEQRDLQTFHNEVNSFLEIDNPVLRYFQTFFKNTYFLKKEMWAFCYREMAGIKPHSFTESFEKVLKYQHSDGNKVRQLDQALAAVVSFLEKKTEAEILREEKGVQDLQKLRTLRRRHSNSLKGNTFSISSLSPNEWIVPSPSSKFGDELCESYYIRRRDNSCVNCYLMCRQCGVCAHEFECTCTDYCVFNNMCKHIHLLCQSKEILSSNITQMNDPLASDSIEEVEEVIFDFEPENEEVEYEIINAADFEIMQNEKVMDALSIKEDDLTDELTQKDVTEIIASEEECTEVKEQFNKVITGISSSSPMLNVAKKWVEQFTSIITACEKQNHPDASSSNE</sequence>
<evidence type="ECO:0000313" key="9">
    <source>
        <dbReference type="Proteomes" id="UP001367676"/>
    </source>
</evidence>
<keyword evidence="1" id="KW-0479">Metal-binding</keyword>
<dbReference type="GO" id="GO:0008270">
    <property type="term" value="F:zinc ion binding"/>
    <property type="evidence" value="ECO:0007669"/>
    <property type="project" value="UniProtKB-KW"/>
</dbReference>
<dbReference type="PROSITE" id="PS00028">
    <property type="entry name" value="ZINC_FINGER_C2H2_1"/>
    <property type="match status" value="3"/>
</dbReference>
<dbReference type="InterPro" id="IPR007527">
    <property type="entry name" value="Znf_SWIM"/>
</dbReference>
<feature type="domain" description="C2H2-type" evidence="6">
    <location>
        <begin position="219"/>
        <end position="247"/>
    </location>
</feature>
<dbReference type="InterPro" id="IPR052797">
    <property type="entry name" value="RegFact_GeneExpr_CellDeath"/>
</dbReference>
<dbReference type="EMBL" id="JBBCAQ010000033">
    <property type="protein sequence ID" value="KAK7582136.1"/>
    <property type="molecule type" value="Genomic_DNA"/>
</dbReference>
<reference evidence="8 9" key="1">
    <citation type="submission" date="2024-03" db="EMBL/GenBank/DDBJ databases">
        <title>Adaptation during the transition from Ophiocordyceps entomopathogen to insect associate is accompanied by gene loss and intensified selection.</title>
        <authorList>
            <person name="Ward C.M."/>
            <person name="Onetto C.A."/>
            <person name="Borneman A.R."/>
        </authorList>
    </citation>
    <scope>NUCLEOTIDE SEQUENCE [LARGE SCALE GENOMIC DNA]</scope>
    <source>
        <strain evidence="8">AWRI1</strain>
        <tissue evidence="8">Single Adult Female</tissue>
    </source>
</reference>
<accession>A0AAN9TF93</accession>
<evidence type="ECO:0000256" key="5">
    <source>
        <dbReference type="SAM" id="Phobius"/>
    </source>
</evidence>
<dbReference type="Proteomes" id="UP001367676">
    <property type="component" value="Unassembled WGS sequence"/>
</dbReference>
<feature type="domain" description="C2H2-type" evidence="6">
    <location>
        <begin position="183"/>
        <end position="206"/>
    </location>
</feature>
<keyword evidence="3" id="KW-0862">Zinc</keyword>
<dbReference type="PANTHER" id="PTHR33936">
    <property type="entry name" value="PROTEIN CBG17840"/>
    <property type="match status" value="1"/>
</dbReference>
<protein>
    <submittedName>
        <fullName evidence="8">Uncharacterized protein</fullName>
    </submittedName>
</protein>
<feature type="domain" description="SWIM-type" evidence="7">
    <location>
        <begin position="866"/>
        <end position="904"/>
    </location>
</feature>
<organism evidence="8 9">
    <name type="scientific">Parthenolecanium corni</name>
    <dbReference type="NCBI Taxonomy" id="536013"/>
    <lineage>
        <taxon>Eukaryota</taxon>
        <taxon>Metazoa</taxon>
        <taxon>Ecdysozoa</taxon>
        <taxon>Arthropoda</taxon>
        <taxon>Hexapoda</taxon>
        <taxon>Insecta</taxon>
        <taxon>Pterygota</taxon>
        <taxon>Neoptera</taxon>
        <taxon>Paraneoptera</taxon>
        <taxon>Hemiptera</taxon>
        <taxon>Sternorrhyncha</taxon>
        <taxon>Coccoidea</taxon>
        <taxon>Coccidae</taxon>
        <taxon>Parthenolecanium</taxon>
    </lineage>
</organism>
<evidence type="ECO:0000259" key="7">
    <source>
        <dbReference type="PROSITE" id="PS50966"/>
    </source>
</evidence>
<dbReference type="InterPro" id="IPR036236">
    <property type="entry name" value="Znf_C2H2_sf"/>
</dbReference>
<evidence type="ECO:0000256" key="3">
    <source>
        <dbReference type="ARBA" id="ARBA00022833"/>
    </source>
</evidence>
<keyword evidence="5" id="KW-1133">Transmembrane helix</keyword>
<dbReference type="PROSITE" id="PS50157">
    <property type="entry name" value="ZINC_FINGER_C2H2_2"/>
    <property type="match status" value="3"/>
</dbReference>
<keyword evidence="2 4" id="KW-0863">Zinc-finger</keyword>
<keyword evidence="9" id="KW-1185">Reference proteome</keyword>
<dbReference type="GO" id="GO:0005634">
    <property type="term" value="C:nucleus"/>
    <property type="evidence" value="ECO:0007669"/>
    <property type="project" value="UniProtKB-ARBA"/>
</dbReference>
<dbReference type="Gene3D" id="3.30.160.60">
    <property type="entry name" value="Classic Zinc Finger"/>
    <property type="match status" value="2"/>
</dbReference>
<evidence type="ECO:0000256" key="2">
    <source>
        <dbReference type="ARBA" id="ARBA00022771"/>
    </source>
</evidence>
<evidence type="ECO:0000256" key="4">
    <source>
        <dbReference type="PROSITE-ProRule" id="PRU00042"/>
    </source>
</evidence>
<keyword evidence="5" id="KW-0472">Membrane</keyword>
<feature type="domain" description="C2H2-type" evidence="6">
    <location>
        <begin position="254"/>
        <end position="278"/>
    </location>
</feature>
<dbReference type="PROSITE" id="PS50966">
    <property type="entry name" value="ZF_SWIM"/>
    <property type="match status" value="1"/>
</dbReference>
<dbReference type="FunFam" id="3.30.160.60:FF:000446">
    <property type="entry name" value="Zinc finger protein"/>
    <property type="match status" value="1"/>
</dbReference>
<comment type="caution">
    <text evidence="8">The sequence shown here is derived from an EMBL/GenBank/DDBJ whole genome shotgun (WGS) entry which is preliminary data.</text>
</comment>
<evidence type="ECO:0000256" key="1">
    <source>
        <dbReference type="ARBA" id="ARBA00022723"/>
    </source>
</evidence>
<proteinExistence type="predicted"/>
<evidence type="ECO:0000259" key="6">
    <source>
        <dbReference type="PROSITE" id="PS50157"/>
    </source>
</evidence>
<keyword evidence="5" id="KW-0812">Transmembrane</keyword>
<name>A0AAN9TF93_9HEMI</name>
<dbReference type="SUPFAM" id="SSF57667">
    <property type="entry name" value="beta-beta-alpha zinc fingers"/>
    <property type="match status" value="1"/>
</dbReference>
<dbReference type="AlphaFoldDB" id="A0AAN9TF93"/>
<dbReference type="PANTHER" id="PTHR33936:SF24">
    <property type="entry name" value="C2H2-TYPE DOMAIN-CONTAINING PROTEIN"/>
    <property type="match status" value="1"/>
</dbReference>
<feature type="transmembrane region" description="Helical" evidence="5">
    <location>
        <begin position="21"/>
        <end position="40"/>
    </location>
</feature>